<protein>
    <submittedName>
        <fullName evidence="2">Uncharacterized protein</fullName>
    </submittedName>
</protein>
<feature type="compositionally biased region" description="Polar residues" evidence="1">
    <location>
        <begin position="53"/>
        <end position="71"/>
    </location>
</feature>
<reference evidence="2" key="1">
    <citation type="journal article" date="2023" name="Genome Biol. Evol.">
        <title>Long-read-based Genome Assembly of Drosophila gunungcola Reveals Fewer Chemosensory Genes in Flower-breeding Species.</title>
        <authorList>
            <person name="Negi A."/>
            <person name="Liao B.Y."/>
            <person name="Yeh S.D."/>
        </authorList>
    </citation>
    <scope>NUCLEOTIDE SEQUENCE</scope>
    <source>
        <strain evidence="2">Sukarami</strain>
    </source>
</reference>
<name>A0A9P9YJH1_9MUSC</name>
<comment type="caution">
    <text evidence="2">The sequence shown here is derived from an EMBL/GenBank/DDBJ whole genome shotgun (WGS) entry which is preliminary data.</text>
</comment>
<sequence length="71" mass="7782">MASWKGAWPRAGRPERQMVVAVPIPLGRRRSNWSSRRPARTRSGCGRGGESVSAESSTQCRSARQSPSDAR</sequence>
<evidence type="ECO:0000313" key="2">
    <source>
        <dbReference type="EMBL" id="KAI8038067.1"/>
    </source>
</evidence>
<keyword evidence="3" id="KW-1185">Reference proteome</keyword>
<dbReference type="EMBL" id="JAMKOV010000009">
    <property type="protein sequence ID" value="KAI8038067.1"/>
    <property type="molecule type" value="Genomic_DNA"/>
</dbReference>
<evidence type="ECO:0000256" key="1">
    <source>
        <dbReference type="SAM" id="MobiDB-lite"/>
    </source>
</evidence>
<gene>
    <name evidence="2" type="ORF">M5D96_009108</name>
</gene>
<dbReference type="Proteomes" id="UP001059596">
    <property type="component" value="Unassembled WGS sequence"/>
</dbReference>
<organism evidence="2 3">
    <name type="scientific">Drosophila gunungcola</name>
    <name type="common">fruit fly</name>
    <dbReference type="NCBI Taxonomy" id="103775"/>
    <lineage>
        <taxon>Eukaryota</taxon>
        <taxon>Metazoa</taxon>
        <taxon>Ecdysozoa</taxon>
        <taxon>Arthropoda</taxon>
        <taxon>Hexapoda</taxon>
        <taxon>Insecta</taxon>
        <taxon>Pterygota</taxon>
        <taxon>Neoptera</taxon>
        <taxon>Endopterygota</taxon>
        <taxon>Diptera</taxon>
        <taxon>Brachycera</taxon>
        <taxon>Muscomorpha</taxon>
        <taxon>Ephydroidea</taxon>
        <taxon>Drosophilidae</taxon>
        <taxon>Drosophila</taxon>
        <taxon>Sophophora</taxon>
    </lineage>
</organism>
<dbReference type="AlphaFoldDB" id="A0A9P9YJH1"/>
<evidence type="ECO:0000313" key="3">
    <source>
        <dbReference type="Proteomes" id="UP001059596"/>
    </source>
</evidence>
<feature type="region of interest" description="Disordered" evidence="1">
    <location>
        <begin position="26"/>
        <end position="71"/>
    </location>
</feature>
<proteinExistence type="predicted"/>
<accession>A0A9P9YJH1</accession>